<dbReference type="InterPro" id="IPR003593">
    <property type="entry name" value="AAA+_ATPase"/>
</dbReference>
<dbReference type="PANTHER" id="PTHR42781:SF4">
    <property type="entry name" value="SPERMIDINE_PUTRESCINE IMPORT ATP-BINDING PROTEIN POTA"/>
    <property type="match status" value="1"/>
</dbReference>
<evidence type="ECO:0000256" key="2">
    <source>
        <dbReference type="ARBA" id="ARBA00022741"/>
    </source>
</evidence>
<dbReference type="InterPro" id="IPR027417">
    <property type="entry name" value="P-loop_NTPase"/>
</dbReference>
<evidence type="ECO:0000256" key="3">
    <source>
        <dbReference type="ARBA" id="ARBA00022840"/>
    </source>
</evidence>
<dbReference type="Gene3D" id="3.40.50.300">
    <property type="entry name" value="P-loop containing nucleotide triphosphate hydrolases"/>
    <property type="match status" value="1"/>
</dbReference>
<dbReference type="Pfam" id="PF00005">
    <property type="entry name" value="ABC_tran"/>
    <property type="match status" value="1"/>
</dbReference>
<comment type="caution">
    <text evidence="7">The sequence shown here is derived from an EMBL/GenBank/DDBJ whole genome shotgun (WGS) entry which is preliminary data.</text>
</comment>
<dbReference type="InterPro" id="IPR017871">
    <property type="entry name" value="ABC_transporter-like_CS"/>
</dbReference>
<name>A0ABS7A7V2_9PROT</name>
<dbReference type="SUPFAM" id="SSF52540">
    <property type="entry name" value="P-loop containing nucleoside triphosphate hydrolases"/>
    <property type="match status" value="1"/>
</dbReference>
<dbReference type="InterPro" id="IPR005666">
    <property type="entry name" value="Sulph_transpt1"/>
</dbReference>
<protein>
    <submittedName>
        <fullName evidence="7">Sulfate ABC transporter ATP-binding protein</fullName>
    </submittedName>
</protein>
<organism evidence="7 8">
    <name type="scientific">Roseomonas alba</name>
    <dbReference type="NCBI Taxonomy" id="2846776"/>
    <lineage>
        <taxon>Bacteria</taxon>
        <taxon>Pseudomonadati</taxon>
        <taxon>Pseudomonadota</taxon>
        <taxon>Alphaproteobacteria</taxon>
        <taxon>Acetobacterales</taxon>
        <taxon>Roseomonadaceae</taxon>
        <taxon>Roseomonas</taxon>
    </lineage>
</organism>
<evidence type="ECO:0000313" key="8">
    <source>
        <dbReference type="Proteomes" id="UP001196565"/>
    </source>
</evidence>
<evidence type="ECO:0000256" key="4">
    <source>
        <dbReference type="ARBA" id="ARBA00022967"/>
    </source>
</evidence>
<evidence type="ECO:0000256" key="1">
    <source>
        <dbReference type="ARBA" id="ARBA00022448"/>
    </source>
</evidence>
<dbReference type="InterPro" id="IPR050093">
    <property type="entry name" value="ABC_SmlMolc_Importer"/>
</dbReference>
<reference evidence="7 8" key="1">
    <citation type="submission" date="2021-07" db="EMBL/GenBank/DDBJ databases">
        <authorList>
            <person name="So Y."/>
        </authorList>
    </citation>
    <scope>NUCLEOTIDE SEQUENCE [LARGE SCALE GENOMIC DNA]</scope>
    <source>
        <strain evidence="7 8">HJA6</strain>
    </source>
</reference>
<dbReference type="InterPro" id="IPR003439">
    <property type="entry name" value="ABC_transporter-like_ATP-bd"/>
</dbReference>
<gene>
    <name evidence="7" type="primary">cysA</name>
    <name evidence="7" type="ORF">KPL78_10875</name>
</gene>
<dbReference type="PROSITE" id="PS50893">
    <property type="entry name" value="ABC_TRANSPORTER_2"/>
    <property type="match status" value="1"/>
</dbReference>
<dbReference type="NCBIfam" id="TIGR00968">
    <property type="entry name" value="3a0106s01"/>
    <property type="match status" value="1"/>
</dbReference>
<dbReference type="SMART" id="SM00382">
    <property type="entry name" value="AAA"/>
    <property type="match status" value="1"/>
</dbReference>
<accession>A0ABS7A7V2</accession>
<proteinExistence type="predicted"/>
<keyword evidence="3 7" id="KW-0067">ATP-binding</keyword>
<dbReference type="PROSITE" id="PS00211">
    <property type="entry name" value="ABC_TRANSPORTER_1"/>
    <property type="match status" value="1"/>
</dbReference>
<evidence type="ECO:0000259" key="6">
    <source>
        <dbReference type="PROSITE" id="PS50893"/>
    </source>
</evidence>
<dbReference type="EMBL" id="JAHYBZ010000003">
    <property type="protein sequence ID" value="MBW6398354.1"/>
    <property type="molecule type" value="Genomic_DNA"/>
</dbReference>
<dbReference type="PANTHER" id="PTHR42781">
    <property type="entry name" value="SPERMIDINE/PUTRESCINE IMPORT ATP-BINDING PROTEIN POTA"/>
    <property type="match status" value="1"/>
</dbReference>
<evidence type="ECO:0000313" key="7">
    <source>
        <dbReference type="EMBL" id="MBW6398354.1"/>
    </source>
</evidence>
<keyword evidence="2" id="KW-0547">Nucleotide-binding</keyword>
<dbReference type="Proteomes" id="UP001196565">
    <property type="component" value="Unassembled WGS sequence"/>
</dbReference>
<keyword evidence="1" id="KW-0813">Transport</keyword>
<keyword evidence="8" id="KW-1185">Reference proteome</keyword>
<dbReference type="GO" id="GO:0005524">
    <property type="term" value="F:ATP binding"/>
    <property type="evidence" value="ECO:0007669"/>
    <property type="project" value="UniProtKB-KW"/>
</dbReference>
<keyword evidence="5" id="KW-0764">Sulfate transport</keyword>
<dbReference type="RefSeq" id="WP_219762953.1">
    <property type="nucleotide sequence ID" value="NZ_JAHYBZ010000003.1"/>
</dbReference>
<evidence type="ECO:0000256" key="5">
    <source>
        <dbReference type="ARBA" id="ARBA00023032"/>
    </source>
</evidence>
<sequence>MSIEVREIVRRFGATAALEGVSLHVARGEFVALLGPSGSGKTTLLRILAGLEGSDVGSVRIEGEDMTGVPARERRIGVVFQHYALFRHMTVLDNVAFGLRVRKRRPSAAEIARRVRELLALVQIPELERRYPEQISGGQRQRVALARALAIEPRLLLLDEPFGALDALVRKDVRRWVRGLHDRLGISTILVTHDQEEAMEMADRVAVMERGRIVQCDTAEALLREPATPFVAGFLGEATRLDCHVRGGVAHFDPLPLPPLRVTLPDGPAQAFLRPGDIAVHAGPGPCTVRALRDAAEERARLVVEFGGVLLDATMAGGQPVQRGASCRMALRGGILFGADGRRADAEPVVRVLAG</sequence>
<feature type="domain" description="ABC transporter" evidence="6">
    <location>
        <begin position="3"/>
        <end position="235"/>
    </location>
</feature>
<keyword evidence="4" id="KW-1278">Translocase</keyword>